<evidence type="ECO:0000256" key="1">
    <source>
        <dbReference type="ARBA" id="ARBA00001947"/>
    </source>
</evidence>
<name>A0ABM8GKC6_9MICO</name>
<dbReference type="InterPro" id="IPR002328">
    <property type="entry name" value="ADH_Zn_CS"/>
</dbReference>
<dbReference type="Proteomes" id="UP001321486">
    <property type="component" value="Chromosome"/>
</dbReference>
<dbReference type="SMART" id="SM00829">
    <property type="entry name" value="PKS_ER"/>
    <property type="match status" value="1"/>
</dbReference>
<dbReference type="Gene3D" id="3.40.50.720">
    <property type="entry name" value="NAD(P)-binding Rossmann-like Domain"/>
    <property type="match status" value="1"/>
</dbReference>
<comment type="cofactor">
    <cofactor evidence="1 5">
        <name>Zn(2+)</name>
        <dbReference type="ChEBI" id="CHEBI:29105"/>
    </cofactor>
</comment>
<accession>A0ABM8GKC6</accession>
<dbReference type="PANTHER" id="PTHR43401:SF2">
    <property type="entry name" value="L-THREONINE 3-DEHYDROGENASE"/>
    <property type="match status" value="1"/>
</dbReference>
<gene>
    <name evidence="7" type="ORF">GCM10025867_10820</name>
</gene>
<evidence type="ECO:0000313" key="8">
    <source>
        <dbReference type="Proteomes" id="UP001321486"/>
    </source>
</evidence>
<dbReference type="PROSITE" id="PS00059">
    <property type="entry name" value="ADH_ZINC"/>
    <property type="match status" value="1"/>
</dbReference>
<dbReference type="RefSeq" id="WP_286345750.1">
    <property type="nucleotide sequence ID" value="NZ_AP027732.1"/>
</dbReference>
<evidence type="ECO:0000259" key="6">
    <source>
        <dbReference type="SMART" id="SM00829"/>
    </source>
</evidence>
<proteinExistence type="inferred from homology"/>
<keyword evidence="8" id="KW-1185">Reference proteome</keyword>
<dbReference type="SUPFAM" id="SSF50129">
    <property type="entry name" value="GroES-like"/>
    <property type="match status" value="1"/>
</dbReference>
<comment type="similarity">
    <text evidence="5">Belongs to the zinc-containing alcohol dehydrogenase family.</text>
</comment>
<evidence type="ECO:0000313" key="7">
    <source>
        <dbReference type="EMBL" id="BDZ48841.1"/>
    </source>
</evidence>
<dbReference type="PANTHER" id="PTHR43401">
    <property type="entry name" value="L-THREONINE 3-DEHYDROGENASE"/>
    <property type="match status" value="1"/>
</dbReference>
<organism evidence="7 8">
    <name type="scientific">Frondihabitans sucicola</name>
    <dbReference type="NCBI Taxonomy" id="1268041"/>
    <lineage>
        <taxon>Bacteria</taxon>
        <taxon>Bacillati</taxon>
        <taxon>Actinomycetota</taxon>
        <taxon>Actinomycetes</taxon>
        <taxon>Micrococcales</taxon>
        <taxon>Microbacteriaceae</taxon>
        <taxon>Frondihabitans</taxon>
    </lineage>
</organism>
<dbReference type="Pfam" id="PF00107">
    <property type="entry name" value="ADH_zinc_N"/>
    <property type="match status" value="1"/>
</dbReference>
<keyword evidence="4" id="KW-0560">Oxidoreductase</keyword>
<dbReference type="Gene3D" id="3.90.180.10">
    <property type="entry name" value="Medium-chain alcohol dehydrogenases, catalytic domain"/>
    <property type="match status" value="1"/>
</dbReference>
<reference evidence="8" key="1">
    <citation type="journal article" date="2019" name="Int. J. Syst. Evol. Microbiol.">
        <title>The Global Catalogue of Microorganisms (GCM) 10K type strain sequencing project: providing services to taxonomists for standard genome sequencing and annotation.</title>
        <authorList>
            <consortium name="The Broad Institute Genomics Platform"/>
            <consortium name="The Broad Institute Genome Sequencing Center for Infectious Disease"/>
            <person name="Wu L."/>
            <person name="Ma J."/>
        </authorList>
    </citation>
    <scope>NUCLEOTIDE SEQUENCE [LARGE SCALE GENOMIC DNA]</scope>
    <source>
        <strain evidence="8">NBRC 108728</strain>
    </source>
</reference>
<keyword evidence="3 5" id="KW-0862">Zinc</keyword>
<dbReference type="InterPro" id="IPR036291">
    <property type="entry name" value="NAD(P)-bd_dom_sf"/>
</dbReference>
<dbReference type="Pfam" id="PF08240">
    <property type="entry name" value="ADH_N"/>
    <property type="match status" value="1"/>
</dbReference>
<dbReference type="InterPro" id="IPR011032">
    <property type="entry name" value="GroES-like_sf"/>
</dbReference>
<dbReference type="EMBL" id="AP027732">
    <property type="protein sequence ID" value="BDZ48841.1"/>
    <property type="molecule type" value="Genomic_DNA"/>
</dbReference>
<dbReference type="InterPro" id="IPR020843">
    <property type="entry name" value="ER"/>
</dbReference>
<dbReference type="InterPro" id="IPR013154">
    <property type="entry name" value="ADH-like_N"/>
</dbReference>
<keyword evidence="2 5" id="KW-0479">Metal-binding</keyword>
<dbReference type="InterPro" id="IPR050129">
    <property type="entry name" value="Zn_alcohol_dh"/>
</dbReference>
<evidence type="ECO:0000256" key="2">
    <source>
        <dbReference type="ARBA" id="ARBA00022723"/>
    </source>
</evidence>
<evidence type="ECO:0000256" key="5">
    <source>
        <dbReference type="RuleBase" id="RU361277"/>
    </source>
</evidence>
<dbReference type="SUPFAM" id="SSF51735">
    <property type="entry name" value="NAD(P)-binding Rossmann-fold domains"/>
    <property type="match status" value="1"/>
</dbReference>
<sequence>MTKVTGLAFTGDRVAELREFEIGEPGPTEVRLRVQASGICGSDLHTYDSERGLRAPGTDTLLVAGHEPSGIVESVGSEVRDFAVGDRVLAYHILGCGNCYNCRLGYPVVCTSVDERKAYGGERNGGHAPLLLVEQRSLIKLPDELSFADGAMIACGVGTAYSALRKTGAKTGDRLLVTGLGPVGLAVTLLASTFGIEVIGADINPVRAQEATHHGASHVILKTGEEALAEIMAITGGLGVNAAIDCTGAAAARELCIEASATWGQVVFVGVGRSTITFDPTVQVIVKMLTIRGSWVSSQAEMQELTGILARRGVHPDSLVTHTFELADGVEAYELFAGGASGKMAFTF</sequence>
<evidence type="ECO:0000256" key="3">
    <source>
        <dbReference type="ARBA" id="ARBA00022833"/>
    </source>
</evidence>
<protein>
    <submittedName>
        <fullName evidence="7">Oxidoreductase</fullName>
    </submittedName>
</protein>
<dbReference type="InterPro" id="IPR013149">
    <property type="entry name" value="ADH-like_C"/>
</dbReference>
<feature type="domain" description="Enoyl reductase (ER)" evidence="6">
    <location>
        <begin position="11"/>
        <end position="346"/>
    </location>
</feature>
<evidence type="ECO:0000256" key="4">
    <source>
        <dbReference type="ARBA" id="ARBA00023002"/>
    </source>
</evidence>